<keyword evidence="4" id="KW-1185">Reference proteome</keyword>
<dbReference type="EMBL" id="PJND01000008">
    <property type="protein sequence ID" value="PKW21109.1"/>
    <property type="molecule type" value="Genomic_DNA"/>
</dbReference>
<evidence type="ECO:0000313" key="2">
    <source>
        <dbReference type="EMBL" id="PKW21109.1"/>
    </source>
</evidence>
<keyword evidence="1" id="KW-0732">Signal</keyword>
<name>A0A497V007_9FLAO</name>
<protein>
    <recommendedName>
        <fullName evidence="6">Lipoprotein</fullName>
    </recommendedName>
</protein>
<dbReference type="Proteomes" id="UP000233767">
    <property type="component" value="Unassembled WGS sequence"/>
</dbReference>
<gene>
    <name evidence="2" type="ORF">B0G92_2393</name>
    <name evidence="3" type="ORF">CLV50_1657</name>
</gene>
<comment type="caution">
    <text evidence="3">The sequence shown here is derived from an EMBL/GenBank/DDBJ whole genome shotgun (WGS) entry which is preliminary data.</text>
</comment>
<proteinExistence type="predicted"/>
<feature type="chain" id="PRO_5019854354" description="Lipoprotein" evidence="1">
    <location>
        <begin position="18"/>
        <end position="120"/>
    </location>
</feature>
<sequence>MKKLFVSLLFLSPFFIAGCSKDDDNASIANCEAKNYGVVKVSFGDINIKHGILVTQIGSESITREKIIEAGKGSDTIRLVPGSYHINVASINNSNQAIEDQTFTNRNIVQCQEMSFQVAF</sequence>
<organism evidence="3 5">
    <name type="scientific">Flavobacterium lindanitolerans</name>
    <dbReference type="NCBI Taxonomy" id="428988"/>
    <lineage>
        <taxon>Bacteria</taxon>
        <taxon>Pseudomonadati</taxon>
        <taxon>Bacteroidota</taxon>
        <taxon>Flavobacteriia</taxon>
        <taxon>Flavobacteriales</taxon>
        <taxon>Flavobacteriaceae</taxon>
        <taxon>Flavobacterium</taxon>
    </lineage>
</organism>
<dbReference type="EMBL" id="RCCB01000011">
    <property type="protein sequence ID" value="RLJ30253.1"/>
    <property type="molecule type" value="Genomic_DNA"/>
</dbReference>
<reference evidence="3 5" key="2">
    <citation type="submission" date="2018-10" db="EMBL/GenBank/DDBJ databases">
        <title>Genomic Encyclopedia of Archaeal and Bacterial Type Strains, Phase II (KMG-II): from individual species to whole genera.</title>
        <authorList>
            <person name="Goeker M."/>
        </authorList>
    </citation>
    <scope>NUCLEOTIDE SEQUENCE [LARGE SCALE GENOMIC DNA]</scope>
    <source>
        <strain evidence="3 5">DSM 21886</strain>
    </source>
</reference>
<evidence type="ECO:0000313" key="4">
    <source>
        <dbReference type="Proteomes" id="UP000233767"/>
    </source>
</evidence>
<accession>A0A497V007</accession>
<evidence type="ECO:0008006" key="6">
    <source>
        <dbReference type="Google" id="ProtNLM"/>
    </source>
</evidence>
<feature type="signal peptide" evidence="1">
    <location>
        <begin position="1"/>
        <end position="17"/>
    </location>
</feature>
<evidence type="ECO:0000313" key="3">
    <source>
        <dbReference type="EMBL" id="RLJ30253.1"/>
    </source>
</evidence>
<dbReference type="PROSITE" id="PS51257">
    <property type="entry name" value="PROKAR_LIPOPROTEIN"/>
    <property type="match status" value="1"/>
</dbReference>
<reference evidence="2 4" key="1">
    <citation type="submission" date="2017-12" db="EMBL/GenBank/DDBJ databases">
        <title>Genomic Encyclopedia of Type Strains, Phase III (KMG-III): the genomes of soil and plant-associated and newly described type strains.</title>
        <authorList>
            <person name="Whitman W."/>
        </authorList>
    </citation>
    <scope>NUCLEOTIDE SEQUENCE [LARGE SCALE GENOMIC DNA]</scope>
    <source>
        <strain evidence="2 4">IP-10</strain>
    </source>
</reference>
<dbReference type="AlphaFoldDB" id="A0A497V007"/>
<dbReference type="Proteomes" id="UP000275027">
    <property type="component" value="Unassembled WGS sequence"/>
</dbReference>
<dbReference type="RefSeq" id="WP_101472332.1">
    <property type="nucleotide sequence ID" value="NZ_JAEUTX010000019.1"/>
</dbReference>
<evidence type="ECO:0000256" key="1">
    <source>
        <dbReference type="SAM" id="SignalP"/>
    </source>
</evidence>
<evidence type="ECO:0000313" key="5">
    <source>
        <dbReference type="Proteomes" id="UP000275027"/>
    </source>
</evidence>